<dbReference type="EMBL" id="JAKNSF020000106">
    <property type="protein sequence ID" value="KAK7715676.1"/>
    <property type="molecule type" value="Genomic_DNA"/>
</dbReference>
<proteinExistence type="predicted"/>
<evidence type="ECO:0000313" key="2">
    <source>
        <dbReference type="Proteomes" id="UP001430848"/>
    </source>
</evidence>
<gene>
    <name evidence="1" type="ORF">SLS63_011352</name>
</gene>
<reference evidence="1 2" key="1">
    <citation type="submission" date="2024-02" db="EMBL/GenBank/DDBJ databases">
        <title>De novo assembly and annotation of 12 fungi associated with fruit tree decline syndrome in Ontario, Canada.</title>
        <authorList>
            <person name="Sulman M."/>
            <person name="Ellouze W."/>
            <person name="Ilyukhin E."/>
        </authorList>
    </citation>
    <scope>NUCLEOTIDE SEQUENCE [LARGE SCALE GENOMIC DNA]</scope>
    <source>
        <strain evidence="1 2">M169</strain>
    </source>
</reference>
<keyword evidence="2" id="KW-1185">Reference proteome</keyword>
<comment type="caution">
    <text evidence="1">The sequence shown here is derived from an EMBL/GenBank/DDBJ whole genome shotgun (WGS) entry which is preliminary data.</text>
</comment>
<sequence>MGVVAAPPEAWLRVPPDKDLTLLDSILELNIGLICACMPVVALPFKALGAILAASWISIRNYSRTRLLNRSSSKGIDEYNMTDYPSYKEAEHQLPHMIKGDGAITGLRSFMRRAYRSTAVTNTQKAAPLADTEAITFATLNSVDYYHEYHDQLKDIHSVETGGRDKAGLLVTILARRGGDGHLSCGGYEKPFDAMDSMDKAGQMVYQLRDLVLQAEMKEVLLKERIGEATTEDKEFQLEELKQDIDDRLEETRLEIREFIIGRFDDLGLDVVVKSEMEDYGEAKG</sequence>
<name>A0ABR1NUC6_DIAER</name>
<organism evidence="1 2">
    <name type="scientific">Diaporthe eres</name>
    <name type="common">Phomopsis oblonga</name>
    <dbReference type="NCBI Taxonomy" id="83184"/>
    <lineage>
        <taxon>Eukaryota</taxon>
        <taxon>Fungi</taxon>
        <taxon>Dikarya</taxon>
        <taxon>Ascomycota</taxon>
        <taxon>Pezizomycotina</taxon>
        <taxon>Sordariomycetes</taxon>
        <taxon>Sordariomycetidae</taxon>
        <taxon>Diaporthales</taxon>
        <taxon>Diaporthaceae</taxon>
        <taxon>Diaporthe</taxon>
        <taxon>Diaporthe eres species complex</taxon>
    </lineage>
</organism>
<protein>
    <submittedName>
        <fullName evidence="1">Uncharacterized protein</fullName>
    </submittedName>
</protein>
<dbReference type="Proteomes" id="UP001430848">
    <property type="component" value="Unassembled WGS sequence"/>
</dbReference>
<evidence type="ECO:0000313" key="1">
    <source>
        <dbReference type="EMBL" id="KAK7715676.1"/>
    </source>
</evidence>
<accession>A0ABR1NUC6</accession>